<protein>
    <submittedName>
        <fullName evidence="2">DUF3108 domain-containing protein</fullName>
    </submittedName>
</protein>
<accession>A0A848F8L3</accession>
<reference evidence="2 3" key="1">
    <citation type="submission" date="2020-04" db="EMBL/GenBank/DDBJ databases">
        <title>Azohydromonas sp. isolated from soil.</title>
        <authorList>
            <person name="Dahal R.H."/>
        </authorList>
    </citation>
    <scope>NUCLEOTIDE SEQUENCE [LARGE SCALE GENOMIC DNA]</scope>
    <source>
        <strain evidence="2 3">G-1-1-14</strain>
    </source>
</reference>
<feature type="compositionally biased region" description="Pro residues" evidence="1">
    <location>
        <begin position="61"/>
        <end position="80"/>
    </location>
</feature>
<gene>
    <name evidence="2" type="ORF">HHL10_08960</name>
</gene>
<proteinExistence type="predicted"/>
<dbReference type="RefSeq" id="WP_169160020.1">
    <property type="nucleotide sequence ID" value="NZ_JABBFW010000005.1"/>
</dbReference>
<feature type="compositionally biased region" description="Low complexity" evidence="1">
    <location>
        <begin position="81"/>
        <end position="94"/>
    </location>
</feature>
<evidence type="ECO:0000313" key="3">
    <source>
        <dbReference type="Proteomes" id="UP000574067"/>
    </source>
</evidence>
<dbReference type="InterPro" id="IPR021457">
    <property type="entry name" value="DUF3108"/>
</dbReference>
<feature type="region of interest" description="Disordered" evidence="1">
    <location>
        <begin position="170"/>
        <end position="210"/>
    </location>
</feature>
<dbReference type="Proteomes" id="UP000574067">
    <property type="component" value="Unassembled WGS sequence"/>
</dbReference>
<feature type="region of interest" description="Disordered" evidence="1">
    <location>
        <begin position="61"/>
        <end position="138"/>
    </location>
</feature>
<evidence type="ECO:0000256" key="1">
    <source>
        <dbReference type="SAM" id="MobiDB-lite"/>
    </source>
</evidence>
<dbReference type="Pfam" id="PF11306">
    <property type="entry name" value="DUF3108"/>
    <property type="match status" value="1"/>
</dbReference>
<keyword evidence="3" id="KW-1185">Reference proteome</keyword>
<dbReference type="EMBL" id="JABBFW010000005">
    <property type="protein sequence ID" value="NML15106.1"/>
    <property type="molecule type" value="Genomic_DNA"/>
</dbReference>
<sequence>MPKAPLPLKRRPRRGGRLLLLVLAVALLHVWLIDDIALSLPQPDAPPPPMEVAFVRELAPSVPPPAPAAPPPPPAPPPVAHVPQPVAEAASAPKLEPEPEPEQAPPQPPETENPSPQEAATVAEAASAASAPEDAAAAPALPPDVTQAAEAASAPVAVAEAAASAPEFPAVAEAAPSQPAEAASTPADLPPAQAVPPVAEAASAPHQGWPPSTQLEYELSGWYRGEVHGSARVQWLLQDKHYQVHLDVVVGPTFAPLMRRRMSSDGEIGARGLLPRRYDEETRLGFLSPRRASVRFEPDAIVLSGGTRRVPLLGVQDSVSQFVQMTWLFTLRPGLLQPGGTLELPLALPRRIDPWIYDVLGEERIETPVGTLPAVHLKPRREPWGDVMTAEAWFAPTLQYLPVRLLIRQSADVWVDLRLKRLPLQAR</sequence>
<feature type="compositionally biased region" description="Low complexity" evidence="1">
    <location>
        <begin position="170"/>
        <end position="205"/>
    </location>
</feature>
<dbReference type="AlphaFoldDB" id="A0A848F8L3"/>
<feature type="compositionally biased region" description="Pro residues" evidence="1">
    <location>
        <begin position="102"/>
        <end position="111"/>
    </location>
</feature>
<organism evidence="2 3">
    <name type="scientific">Azohydromonas caseinilytica</name>
    <dbReference type="NCBI Taxonomy" id="2728836"/>
    <lineage>
        <taxon>Bacteria</taxon>
        <taxon>Pseudomonadati</taxon>
        <taxon>Pseudomonadota</taxon>
        <taxon>Betaproteobacteria</taxon>
        <taxon>Burkholderiales</taxon>
        <taxon>Sphaerotilaceae</taxon>
        <taxon>Azohydromonas</taxon>
    </lineage>
</organism>
<feature type="compositionally biased region" description="Low complexity" evidence="1">
    <location>
        <begin position="112"/>
        <end position="138"/>
    </location>
</feature>
<name>A0A848F8L3_9BURK</name>
<comment type="caution">
    <text evidence="2">The sequence shown here is derived from an EMBL/GenBank/DDBJ whole genome shotgun (WGS) entry which is preliminary data.</text>
</comment>
<evidence type="ECO:0000313" key="2">
    <source>
        <dbReference type="EMBL" id="NML15106.1"/>
    </source>
</evidence>